<accession>A0A8J3R2Q8</accession>
<evidence type="ECO:0000313" key="2">
    <source>
        <dbReference type="EMBL" id="GIH20797.1"/>
    </source>
</evidence>
<reference evidence="2" key="1">
    <citation type="submission" date="2021-01" db="EMBL/GenBank/DDBJ databases">
        <title>Whole genome shotgun sequence of Rugosimonospora africana NBRC 104875.</title>
        <authorList>
            <person name="Komaki H."/>
            <person name="Tamura T."/>
        </authorList>
    </citation>
    <scope>NUCLEOTIDE SEQUENCE</scope>
    <source>
        <strain evidence="2">NBRC 104875</strain>
    </source>
</reference>
<dbReference type="Proteomes" id="UP000642748">
    <property type="component" value="Unassembled WGS sequence"/>
</dbReference>
<comment type="caution">
    <text evidence="2">The sequence shown here is derived from an EMBL/GenBank/DDBJ whole genome shotgun (WGS) entry which is preliminary data.</text>
</comment>
<protein>
    <submittedName>
        <fullName evidence="2">Uncharacterized protein</fullName>
    </submittedName>
</protein>
<dbReference type="EMBL" id="BONZ01000105">
    <property type="protein sequence ID" value="GIH20797.1"/>
    <property type="molecule type" value="Genomic_DNA"/>
</dbReference>
<proteinExistence type="predicted"/>
<dbReference type="AlphaFoldDB" id="A0A8J3R2Q8"/>
<name>A0A8J3R2Q8_9ACTN</name>
<evidence type="ECO:0000313" key="3">
    <source>
        <dbReference type="Proteomes" id="UP000642748"/>
    </source>
</evidence>
<evidence type="ECO:0000256" key="1">
    <source>
        <dbReference type="SAM" id="MobiDB-lite"/>
    </source>
</evidence>
<gene>
    <name evidence="2" type="ORF">Raf01_89690</name>
</gene>
<sequence length="265" mass="28758">MRSDPGARGGVPSPDDRDPVCVDRAEQAQGPQRFFKWLMVDEEAIDHSLMRRLRQPTKRGRHLLVQLVIGTDRLARRNGSANVSVAGWTSRLTDSVPSSIGKALMSGAGNGCGAQSPRWQGRERVMGYRLVRLGTAMGIGIGLALAIAGPASADPYVSSDYHAGDVCTVGDNCAGSASFIHYGDHLYLWDNDADGHSVVVKYMRSDTGNQQNTAWNEHGAFTRSDHNMDIPESGWIKYQVCLGEFGGKDILDDTCSPWGTVEYAS</sequence>
<feature type="region of interest" description="Disordered" evidence="1">
    <location>
        <begin position="1"/>
        <end position="21"/>
    </location>
</feature>
<organism evidence="2 3">
    <name type="scientific">Rugosimonospora africana</name>
    <dbReference type="NCBI Taxonomy" id="556532"/>
    <lineage>
        <taxon>Bacteria</taxon>
        <taxon>Bacillati</taxon>
        <taxon>Actinomycetota</taxon>
        <taxon>Actinomycetes</taxon>
        <taxon>Micromonosporales</taxon>
        <taxon>Micromonosporaceae</taxon>
        <taxon>Rugosimonospora</taxon>
    </lineage>
</organism>
<keyword evidence="3" id="KW-1185">Reference proteome</keyword>